<feature type="domain" description="RecA family profile 1" evidence="8">
    <location>
        <begin position="103"/>
        <end position="282"/>
    </location>
</feature>
<dbReference type="GO" id="GO:0003697">
    <property type="term" value="F:single-stranded DNA binding"/>
    <property type="evidence" value="ECO:0007669"/>
    <property type="project" value="TreeGrafter"/>
</dbReference>
<evidence type="ECO:0000313" key="10">
    <source>
        <dbReference type="Proteomes" id="UP000019484"/>
    </source>
</evidence>
<dbReference type="GO" id="GO:0005524">
    <property type="term" value="F:ATP binding"/>
    <property type="evidence" value="ECO:0007669"/>
    <property type="project" value="UniProtKB-KW"/>
</dbReference>
<dbReference type="AlphaFoldDB" id="W9YK76"/>
<accession>W9YK76</accession>
<dbReference type="InterPro" id="IPR020588">
    <property type="entry name" value="RecA_ATP-bd"/>
</dbReference>
<dbReference type="GO" id="GO:0005634">
    <property type="term" value="C:nucleus"/>
    <property type="evidence" value="ECO:0007669"/>
    <property type="project" value="UniProtKB-SubCell"/>
</dbReference>
<dbReference type="InterPro" id="IPR047348">
    <property type="entry name" value="XRCC3-like_C"/>
</dbReference>
<proteinExistence type="predicted"/>
<dbReference type="GO" id="GO:0006312">
    <property type="term" value="P:mitotic recombination"/>
    <property type="evidence" value="ECO:0007669"/>
    <property type="project" value="TreeGrafter"/>
</dbReference>
<organism evidence="9 10">
    <name type="scientific">Capronia coronata CBS 617.96</name>
    <dbReference type="NCBI Taxonomy" id="1182541"/>
    <lineage>
        <taxon>Eukaryota</taxon>
        <taxon>Fungi</taxon>
        <taxon>Dikarya</taxon>
        <taxon>Ascomycota</taxon>
        <taxon>Pezizomycotina</taxon>
        <taxon>Eurotiomycetes</taxon>
        <taxon>Chaetothyriomycetidae</taxon>
        <taxon>Chaetothyriales</taxon>
        <taxon>Herpotrichiellaceae</taxon>
        <taxon>Capronia</taxon>
    </lineage>
</organism>
<dbReference type="EMBL" id="AMWN01000002">
    <property type="protein sequence ID" value="EXJ93302.1"/>
    <property type="molecule type" value="Genomic_DNA"/>
</dbReference>
<dbReference type="Gene3D" id="3.40.50.300">
    <property type="entry name" value="P-loop containing nucleotide triphosphate hydrolases"/>
    <property type="match status" value="1"/>
</dbReference>
<dbReference type="GO" id="GO:0000150">
    <property type="term" value="F:DNA strand exchange activity"/>
    <property type="evidence" value="ECO:0007669"/>
    <property type="project" value="TreeGrafter"/>
</dbReference>
<evidence type="ECO:0000256" key="1">
    <source>
        <dbReference type="ARBA" id="ARBA00004123"/>
    </source>
</evidence>
<keyword evidence="4" id="KW-0067">ATP-binding</keyword>
<dbReference type="OrthoDB" id="1861185at2759"/>
<evidence type="ECO:0000256" key="2">
    <source>
        <dbReference type="ARBA" id="ARBA00022741"/>
    </source>
</evidence>
<dbReference type="GO" id="GO:0003690">
    <property type="term" value="F:double-stranded DNA binding"/>
    <property type="evidence" value="ECO:0007669"/>
    <property type="project" value="TreeGrafter"/>
</dbReference>
<name>W9YK76_9EURO</name>
<dbReference type="Pfam" id="PF08423">
    <property type="entry name" value="Rad51"/>
    <property type="match status" value="1"/>
</dbReference>
<evidence type="ECO:0000259" key="8">
    <source>
        <dbReference type="PROSITE" id="PS50162"/>
    </source>
</evidence>
<dbReference type="PROSITE" id="PS50162">
    <property type="entry name" value="RECA_2"/>
    <property type="match status" value="1"/>
</dbReference>
<evidence type="ECO:0000256" key="5">
    <source>
        <dbReference type="ARBA" id="ARBA00023204"/>
    </source>
</evidence>
<gene>
    <name evidence="9" type="ORF">A1O1_01694</name>
</gene>
<comment type="caution">
    <text evidence="9">The sequence shown here is derived from an EMBL/GenBank/DDBJ whole genome shotgun (WGS) entry which is preliminary data.</text>
</comment>
<dbReference type="RefSeq" id="XP_007720796.1">
    <property type="nucleotide sequence ID" value="XM_007722606.1"/>
</dbReference>
<dbReference type="InterPro" id="IPR013632">
    <property type="entry name" value="Rad51_C"/>
</dbReference>
<keyword evidence="6" id="KW-0539">Nucleus</keyword>
<dbReference type="STRING" id="1182541.W9YK76"/>
<evidence type="ECO:0000256" key="3">
    <source>
        <dbReference type="ARBA" id="ARBA00022763"/>
    </source>
</evidence>
<evidence type="ECO:0000256" key="7">
    <source>
        <dbReference type="SAM" id="MobiDB-lite"/>
    </source>
</evidence>
<comment type="subcellular location">
    <subcellularLocation>
        <location evidence="1">Nucleus</location>
    </subcellularLocation>
</comment>
<dbReference type="InterPro" id="IPR027417">
    <property type="entry name" value="P-loop_NTPase"/>
</dbReference>
<dbReference type="PANTHER" id="PTHR22942">
    <property type="entry name" value="RECA/RAD51/RADA DNA STRAND-PAIRING FAMILY MEMBER"/>
    <property type="match status" value="1"/>
</dbReference>
<evidence type="ECO:0000256" key="4">
    <source>
        <dbReference type="ARBA" id="ARBA00022840"/>
    </source>
</evidence>
<dbReference type="PANTHER" id="PTHR22942:SF66">
    <property type="entry name" value="RE19845P"/>
    <property type="match status" value="1"/>
</dbReference>
<dbReference type="HOGENOM" id="CLU_013059_1_1_1"/>
<dbReference type="CDD" id="cd19491">
    <property type="entry name" value="XRCC3"/>
    <property type="match status" value="1"/>
</dbReference>
<dbReference type="GeneID" id="19156595"/>
<dbReference type="GO" id="GO:0140664">
    <property type="term" value="F:ATP-dependent DNA damage sensor activity"/>
    <property type="evidence" value="ECO:0007669"/>
    <property type="project" value="InterPro"/>
</dbReference>
<keyword evidence="5" id="KW-0234">DNA repair</keyword>
<evidence type="ECO:0000313" key="9">
    <source>
        <dbReference type="EMBL" id="EXJ93302.1"/>
    </source>
</evidence>
<keyword evidence="2" id="KW-0547">Nucleotide-binding</keyword>
<dbReference type="Proteomes" id="UP000019484">
    <property type="component" value="Unassembled WGS sequence"/>
</dbReference>
<sequence>MSDLLEVIPDFDIKPYTHLLHSLEKNDIIVADLITSDPKEIARRCPLPSADVQRLVADVIKALQGDVQSGMRKICKAPSSRSGGNTAGATIEHINEGTATVVGSQQVKTLDAAIDQALAGGFQPGQITEIVGESAVGKTQLVLGLLLSVQLPPPRGMGKGAIYVSTEAPLNTSRLKQMLYSHPGYESMEPEDRPSLDYVHTIATNDLEAQEHILRYQLPVAVQRFKIGLVVLDSVAANFRAEHETRTPAGLAERAVELVKLGAMLRRVAIENQVAIVVTNQVSDRFDDPKNVLRSSSPATASSPALAGPNVPPGMATIRQEVQSLDYQQQFFTGWGDDRQGQGTRGQYKNPALGLAWANQISARIVLKMESERQEYVGGNIWRDRKKSRTFAVVFAPWAPPTYPAVPYEIGTQGIVSVPQPVGPPAAPTAVDEEHADLLNEELWATDEDDEFP</sequence>
<dbReference type="SUPFAM" id="SSF52540">
    <property type="entry name" value="P-loop containing nucleoside triphosphate hydrolases"/>
    <property type="match status" value="1"/>
</dbReference>
<dbReference type="GO" id="GO:0061982">
    <property type="term" value="P:meiosis I cell cycle process"/>
    <property type="evidence" value="ECO:0007669"/>
    <property type="project" value="UniProtKB-ARBA"/>
</dbReference>
<protein>
    <recommendedName>
        <fullName evidence="8">RecA family profile 1 domain-containing protein</fullName>
    </recommendedName>
</protein>
<keyword evidence="3" id="KW-0227">DNA damage</keyword>
<reference evidence="9 10" key="1">
    <citation type="submission" date="2013-03" db="EMBL/GenBank/DDBJ databases">
        <title>The Genome Sequence of Capronia coronata CBS 617.96.</title>
        <authorList>
            <consortium name="The Broad Institute Genomics Platform"/>
            <person name="Cuomo C."/>
            <person name="de Hoog S."/>
            <person name="Gorbushina A."/>
            <person name="Walker B."/>
            <person name="Young S.K."/>
            <person name="Zeng Q."/>
            <person name="Gargeya S."/>
            <person name="Fitzgerald M."/>
            <person name="Haas B."/>
            <person name="Abouelleil A."/>
            <person name="Allen A.W."/>
            <person name="Alvarado L."/>
            <person name="Arachchi H.M."/>
            <person name="Berlin A.M."/>
            <person name="Chapman S.B."/>
            <person name="Gainer-Dewar J."/>
            <person name="Goldberg J."/>
            <person name="Griggs A."/>
            <person name="Gujja S."/>
            <person name="Hansen M."/>
            <person name="Howarth C."/>
            <person name="Imamovic A."/>
            <person name="Ireland A."/>
            <person name="Larimer J."/>
            <person name="McCowan C."/>
            <person name="Murphy C."/>
            <person name="Pearson M."/>
            <person name="Poon T.W."/>
            <person name="Priest M."/>
            <person name="Roberts A."/>
            <person name="Saif S."/>
            <person name="Shea T."/>
            <person name="Sisk P."/>
            <person name="Sykes S."/>
            <person name="Wortman J."/>
            <person name="Nusbaum C."/>
            <person name="Birren B."/>
        </authorList>
    </citation>
    <scope>NUCLEOTIDE SEQUENCE [LARGE SCALE GENOMIC DNA]</scope>
    <source>
        <strain evidence="9 10">CBS 617.96</strain>
    </source>
</reference>
<feature type="region of interest" description="Disordered" evidence="7">
    <location>
        <begin position="287"/>
        <end position="313"/>
    </location>
</feature>
<dbReference type="GO" id="GO:0000730">
    <property type="term" value="P:DNA recombinase assembly"/>
    <property type="evidence" value="ECO:0007669"/>
    <property type="project" value="TreeGrafter"/>
</dbReference>
<dbReference type="eggNOG" id="KOG1564">
    <property type="taxonomic scope" value="Eukaryota"/>
</dbReference>
<feature type="compositionally biased region" description="Low complexity" evidence="7">
    <location>
        <begin position="295"/>
        <end position="309"/>
    </location>
</feature>
<dbReference type="GO" id="GO:0042148">
    <property type="term" value="P:DNA strand invasion"/>
    <property type="evidence" value="ECO:0007669"/>
    <property type="project" value="TreeGrafter"/>
</dbReference>
<keyword evidence="10" id="KW-1185">Reference proteome</keyword>
<evidence type="ECO:0000256" key="6">
    <source>
        <dbReference type="ARBA" id="ARBA00023242"/>
    </source>
</evidence>